<evidence type="ECO:0000313" key="3">
    <source>
        <dbReference type="RefSeq" id="XP_065676399.1"/>
    </source>
</evidence>
<dbReference type="InterPro" id="IPR031747">
    <property type="entry name" value="TMEM232"/>
</dbReference>
<keyword evidence="2" id="KW-1185">Reference proteome</keyword>
<evidence type="ECO:0000313" key="2">
    <source>
        <dbReference type="Proteomes" id="UP001652625"/>
    </source>
</evidence>
<keyword evidence="1" id="KW-0175">Coiled coil</keyword>
<organism evidence="2 3">
    <name type="scientific">Hydra vulgaris</name>
    <name type="common">Hydra</name>
    <name type="synonym">Hydra attenuata</name>
    <dbReference type="NCBI Taxonomy" id="6087"/>
    <lineage>
        <taxon>Eukaryota</taxon>
        <taxon>Metazoa</taxon>
        <taxon>Cnidaria</taxon>
        <taxon>Hydrozoa</taxon>
        <taxon>Hydroidolina</taxon>
        <taxon>Anthoathecata</taxon>
        <taxon>Aplanulata</taxon>
        <taxon>Hydridae</taxon>
        <taxon>Hydra</taxon>
    </lineage>
</organism>
<gene>
    <name evidence="3" type="primary">LOC105843342</name>
</gene>
<feature type="coiled-coil region" evidence="1">
    <location>
        <begin position="42"/>
        <end position="69"/>
    </location>
</feature>
<dbReference type="GeneID" id="105843342"/>
<dbReference type="Proteomes" id="UP001652625">
    <property type="component" value="Chromosome 15"/>
</dbReference>
<sequence length="582" mass="67898">MPVEKIPKKYKFCILSHSHIKIIEQRKDKVKILQPHQQRKLRSSYIDKVNTLLEKLENAINECQVFELESEVLSSLQMFKGTFNGLRPKLSLYIQFWSVLKKLCQCKNFKILKESIVLLKDSFCSCPLTRQFITSLFDIGLMLLKLLIKFVDSELKLLLVDACNMIFMRLYYHYLIGDLTEEFNLALNDLNLLNKDIYVLVKDYKDLNYKKYEDIDLMNLPNIISEIGQTDKSWKNNEPKKLNPFLLHCLHLWKIVSRKARLNLNDFLHFKEENLSCIAYDSKNWLHYALAFEILSECAIINLKCLKIYLHLGSKCGYFSSMNKAKKLSNTLSVGNLFSKEKESLCFFKNGDSNVSTSPKYYDGIGIKWSHFMIAFYLKCLSKVCIAGITTHHQKLSIFGGKHYFGLIDYLDCDSDVRLQKNAYNLLKFIYLSVESNRVNEVLKNEIFQKLEEFKEYSTHDLMVMVPINQHVNRILFTNIATNLSIIQFVTNTSKAEPRTQAKPNIQITKRLENLSIKYISPVKQRTPIFIGPNLHTFVKRIAPELKNVVADQYIKELMQEDALREEYALKKLSETKEPENA</sequence>
<reference evidence="3" key="1">
    <citation type="submission" date="2025-08" db="UniProtKB">
        <authorList>
            <consortium name="RefSeq"/>
        </authorList>
    </citation>
    <scope>IDENTIFICATION</scope>
</reference>
<protein>
    <submittedName>
        <fullName evidence="3">Uncharacterized protein LOC105843342 isoform X4</fullName>
    </submittedName>
</protein>
<dbReference type="PANTHER" id="PTHR28651">
    <property type="entry name" value="TRANSMEMBRANE PROTEIN 232"/>
    <property type="match status" value="1"/>
</dbReference>
<proteinExistence type="predicted"/>
<dbReference type="Pfam" id="PF15877">
    <property type="entry name" value="TMEM232"/>
    <property type="match status" value="1"/>
</dbReference>
<evidence type="ECO:0000256" key="1">
    <source>
        <dbReference type="SAM" id="Coils"/>
    </source>
</evidence>
<dbReference type="PANTHER" id="PTHR28651:SF1">
    <property type="entry name" value="TRANSMEMBRANE PROTEIN 232"/>
    <property type="match status" value="1"/>
</dbReference>
<name>A0ABM4DPA3_HYDVU</name>
<accession>A0ABM4DPA3</accession>
<dbReference type="RefSeq" id="XP_065676399.1">
    <property type="nucleotide sequence ID" value="XM_065820327.1"/>
</dbReference>